<feature type="transmembrane region" description="Helical" evidence="2">
    <location>
        <begin position="12"/>
        <end position="29"/>
    </location>
</feature>
<gene>
    <name evidence="3" type="primary">orf158</name>
</gene>
<evidence type="ECO:0000313" key="3">
    <source>
        <dbReference type="EMBL" id="AXG75896.1"/>
    </source>
</evidence>
<proteinExistence type="predicted"/>
<evidence type="ECO:0000256" key="1">
    <source>
        <dbReference type="SAM" id="MobiDB-lite"/>
    </source>
</evidence>
<keyword evidence="2" id="KW-1133">Transmembrane helix</keyword>
<organism evidence="3">
    <name type="scientific">Caulerpa lentillifera</name>
    <dbReference type="NCBI Taxonomy" id="148947"/>
    <lineage>
        <taxon>Eukaryota</taxon>
        <taxon>Viridiplantae</taxon>
        <taxon>Chlorophyta</taxon>
        <taxon>core chlorophytes</taxon>
        <taxon>Ulvophyceae</taxon>
        <taxon>TCBD clade</taxon>
        <taxon>Bryopsidales</taxon>
        <taxon>Halimedineae</taxon>
        <taxon>Caulerpaceae</taxon>
        <taxon>Caulerpa</taxon>
    </lineage>
</organism>
<reference evidence="3" key="1">
    <citation type="submission" date="2018-01" db="EMBL/GenBank/DDBJ databases">
        <title>Complete Chloroplast Genome of Caulerpa lentillifera.</title>
        <authorList>
            <person name="Gao D."/>
            <person name="Sun Z."/>
            <person name="Yao J."/>
            <person name="Tan W."/>
        </authorList>
    </citation>
    <scope>NUCLEOTIDE SEQUENCE</scope>
</reference>
<geneLocation type="chloroplast" evidence="3"/>
<keyword evidence="2" id="KW-0472">Membrane</keyword>
<dbReference type="EMBL" id="MG753774">
    <property type="protein sequence ID" value="AXG75896.1"/>
    <property type="molecule type" value="Genomic_DNA"/>
</dbReference>
<protein>
    <submittedName>
        <fullName evidence="3">Uncharacterized protein</fullName>
    </submittedName>
</protein>
<dbReference type="GeneID" id="37867952"/>
<dbReference type="PROSITE" id="PS51257">
    <property type="entry name" value="PROKAR_LIPOPROTEIN"/>
    <property type="match status" value="1"/>
</dbReference>
<accession>A0A345HH06</accession>
<feature type="region of interest" description="Disordered" evidence="1">
    <location>
        <begin position="101"/>
        <end position="135"/>
    </location>
</feature>
<dbReference type="RefSeq" id="YP_009514396.1">
    <property type="nucleotide sequence ID" value="NC_039377.1"/>
</dbReference>
<keyword evidence="2" id="KW-0812">Transmembrane</keyword>
<keyword evidence="3" id="KW-0150">Chloroplast</keyword>
<name>A0A345HH06_9CHLO</name>
<sequence>MMNSKPVKNKFFVSFRVFLMFLFVVYSFLGGCKSQNASFATPLITYEVTRSPQIEGGPYGYGAPELKSESTGYVVIEDIEDIEDDEWLWLPRSSTFFIEEGGQGAPTDIGHSGTNKPTKRKCGKGDTDSNSSKPTKPKWRMVCEDILAFIIVLFLLKI</sequence>
<dbReference type="AlphaFoldDB" id="A0A345HH06"/>
<keyword evidence="3" id="KW-0934">Plastid</keyword>
<evidence type="ECO:0000256" key="2">
    <source>
        <dbReference type="SAM" id="Phobius"/>
    </source>
</evidence>